<reference evidence="9 10" key="1">
    <citation type="submission" date="2012-02" db="EMBL/GenBank/DDBJ databases">
        <title>Whole genome shotgun sequence of Mobilicoccus pelagius NBRC 104925.</title>
        <authorList>
            <person name="Yoshida Y."/>
            <person name="Hosoyama A."/>
            <person name="Tsuchikane K."/>
            <person name="Katsumata H."/>
            <person name="Yamazaki S."/>
            <person name="Fujita N."/>
        </authorList>
    </citation>
    <scope>NUCLEOTIDE SEQUENCE [LARGE SCALE GENOMIC DNA]</scope>
    <source>
        <strain evidence="9 10">NBRC 104925</strain>
    </source>
</reference>
<keyword evidence="10" id="KW-1185">Reference proteome</keyword>
<comment type="subcellular location">
    <subcellularLocation>
        <location evidence="1">Cell membrane</location>
        <topology evidence="1">Multi-pass membrane protein</topology>
    </subcellularLocation>
</comment>
<keyword evidence="3" id="KW-1003">Cell membrane</keyword>
<dbReference type="eggNOG" id="COG2409">
    <property type="taxonomic scope" value="Bacteria"/>
</dbReference>
<proteinExistence type="inferred from homology"/>
<dbReference type="Pfam" id="PF03176">
    <property type="entry name" value="MMPL"/>
    <property type="match status" value="1"/>
</dbReference>
<feature type="domain" description="Membrane transport protein MMPL" evidence="8">
    <location>
        <begin position="29"/>
        <end position="155"/>
    </location>
</feature>
<evidence type="ECO:0000313" key="9">
    <source>
        <dbReference type="EMBL" id="GAB47679.1"/>
    </source>
</evidence>
<dbReference type="Proteomes" id="UP000004367">
    <property type="component" value="Unassembled WGS sequence"/>
</dbReference>
<keyword evidence="4" id="KW-0812">Transmembrane</keyword>
<dbReference type="Gene3D" id="1.20.1640.10">
    <property type="entry name" value="Multidrug efflux transporter AcrB transmembrane domain"/>
    <property type="match status" value="1"/>
</dbReference>
<evidence type="ECO:0000256" key="1">
    <source>
        <dbReference type="ARBA" id="ARBA00004651"/>
    </source>
</evidence>
<dbReference type="STRING" id="1089455.MOPEL_023_00190"/>
<dbReference type="EMBL" id="BAFE01000022">
    <property type="protein sequence ID" value="GAB47679.1"/>
    <property type="molecule type" value="Genomic_DNA"/>
</dbReference>
<dbReference type="AlphaFoldDB" id="H5UPM1"/>
<comment type="caution">
    <text evidence="9">The sequence shown here is derived from an EMBL/GenBank/DDBJ whole genome shotgun (WGS) entry which is preliminary data.</text>
</comment>
<comment type="similarity">
    <text evidence="2">Belongs to the resistance-nodulation-cell division (RND) (TC 2.A.6) family. MmpL subfamily.</text>
</comment>
<sequence>MPSGGAHRTRSGTPSASPSTDRPWHHERLAFGTGTNSALLLVSRYREELRRTPDHRLALRRALRHAGPAVPASNVTVVPALPTLPVASIPSTRILGVAAATDPVCALLFALLVLPAALAACGRGLFWPFVPHVGDVDRAGIGGWHRLARGVARGPCSR</sequence>
<evidence type="ECO:0000313" key="10">
    <source>
        <dbReference type="Proteomes" id="UP000004367"/>
    </source>
</evidence>
<dbReference type="PANTHER" id="PTHR33406:SF6">
    <property type="entry name" value="MEMBRANE PROTEIN YDGH-RELATED"/>
    <property type="match status" value="1"/>
</dbReference>
<evidence type="ECO:0000256" key="2">
    <source>
        <dbReference type="ARBA" id="ARBA00010157"/>
    </source>
</evidence>
<gene>
    <name evidence="9" type="ORF">MOPEL_023_00190</name>
</gene>
<feature type="region of interest" description="Disordered" evidence="7">
    <location>
        <begin position="1"/>
        <end position="26"/>
    </location>
</feature>
<evidence type="ECO:0000256" key="4">
    <source>
        <dbReference type="ARBA" id="ARBA00022692"/>
    </source>
</evidence>
<keyword evidence="5" id="KW-1133">Transmembrane helix</keyword>
<dbReference type="InterPro" id="IPR004869">
    <property type="entry name" value="MMPL_dom"/>
</dbReference>
<name>H5UPM1_9MICO</name>
<dbReference type="InterPro" id="IPR050545">
    <property type="entry name" value="Mycobact_MmpL"/>
</dbReference>
<accession>H5UPM1</accession>
<evidence type="ECO:0000259" key="8">
    <source>
        <dbReference type="Pfam" id="PF03176"/>
    </source>
</evidence>
<organism evidence="9 10">
    <name type="scientific">Mobilicoccus pelagius NBRC 104925</name>
    <dbReference type="NCBI Taxonomy" id="1089455"/>
    <lineage>
        <taxon>Bacteria</taxon>
        <taxon>Bacillati</taxon>
        <taxon>Actinomycetota</taxon>
        <taxon>Actinomycetes</taxon>
        <taxon>Micrococcales</taxon>
        <taxon>Dermatophilaceae</taxon>
        <taxon>Mobilicoccus</taxon>
    </lineage>
</organism>
<keyword evidence="6" id="KW-0472">Membrane</keyword>
<dbReference type="PANTHER" id="PTHR33406">
    <property type="entry name" value="MEMBRANE PROTEIN MJ1562-RELATED"/>
    <property type="match status" value="1"/>
</dbReference>
<evidence type="ECO:0000256" key="3">
    <source>
        <dbReference type="ARBA" id="ARBA00022475"/>
    </source>
</evidence>
<feature type="compositionally biased region" description="Polar residues" evidence="7">
    <location>
        <begin position="11"/>
        <end position="20"/>
    </location>
</feature>
<dbReference type="GO" id="GO:0005886">
    <property type="term" value="C:plasma membrane"/>
    <property type="evidence" value="ECO:0007669"/>
    <property type="project" value="UniProtKB-SubCell"/>
</dbReference>
<dbReference type="SUPFAM" id="SSF82866">
    <property type="entry name" value="Multidrug efflux transporter AcrB transmembrane domain"/>
    <property type="match status" value="1"/>
</dbReference>
<evidence type="ECO:0000256" key="5">
    <source>
        <dbReference type="ARBA" id="ARBA00022989"/>
    </source>
</evidence>
<dbReference type="RefSeq" id="WP_009481577.1">
    <property type="nucleotide sequence ID" value="NZ_BAFE01000022.1"/>
</dbReference>
<evidence type="ECO:0000256" key="6">
    <source>
        <dbReference type="ARBA" id="ARBA00023136"/>
    </source>
</evidence>
<evidence type="ECO:0000256" key="7">
    <source>
        <dbReference type="SAM" id="MobiDB-lite"/>
    </source>
</evidence>
<protein>
    <recommendedName>
        <fullName evidence="8">Membrane transport protein MMPL domain-containing protein</fullName>
    </recommendedName>
</protein>